<accession>A0A3Q7G9T2</accession>
<keyword evidence="2" id="KW-1185">Reference proteome</keyword>
<dbReference type="InParanoid" id="A0A3Q7G9T2"/>
<dbReference type="PANTHER" id="PTHR21494:SF0">
    <property type="entry name" value="ACTIVATING SIGNAL COINTEGRATOR 1 COMPLEX SUBUNIT 2"/>
    <property type="match status" value="1"/>
</dbReference>
<reference evidence="1" key="2">
    <citation type="submission" date="2019-01" db="UniProtKB">
        <authorList>
            <consortium name="EnsemblPlants"/>
        </authorList>
    </citation>
    <scope>IDENTIFICATION</scope>
    <source>
        <strain evidence="1">cv. Heinz 1706</strain>
    </source>
</reference>
<name>A0A3Q7G9T2_SOLLC</name>
<organism evidence="1">
    <name type="scientific">Solanum lycopersicum</name>
    <name type="common">Tomato</name>
    <name type="synonym">Lycopersicon esculentum</name>
    <dbReference type="NCBI Taxonomy" id="4081"/>
    <lineage>
        <taxon>Eukaryota</taxon>
        <taxon>Viridiplantae</taxon>
        <taxon>Streptophyta</taxon>
        <taxon>Embryophyta</taxon>
        <taxon>Tracheophyta</taxon>
        <taxon>Spermatophyta</taxon>
        <taxon>Magnoliopsida</taxon>
        <taxon>eudicotyledons</taxon>
        <taxon>Gunneridae</taxon>
        <taxon>Pentapetalae</taxon>
        <taxon>asterids</taxon>
        <taxon>lamiids</taxon>
        <taxon>Solanales</taxon>
        <taxon>Solanaceae</taxon>
        <taxon>Solanoideae</taxon>
        <taxon>Solaneae</taxon>
        <taxon>Solanum</taxon>
        <taxon>Solanum subgen. Lycopersicon</taxon>
    </lineage>
</organism>
<dbReference type="AlphaFoldDB" id="A0A3Q7G9T2"/>
<dbReference type="PaxDb" id="4081-Solyc04g077930.2.1"/>
<sequence>MHCKRPDDVFLANYLWKLYSSAQCSLIALVALLQEKKLLDLPKLLDICAIYGHENEDLTRILVVNAIKSQPWIHDDLSSVITHFLSIVQTMYERCSSSLEVLFSSSHFQDHGHSRLQTDYLEVSLLPDEQ</sequence>
<dbReference type="PANTHER" id="PTHR21494">
    <property type="entry name" value="ACTIVATING SIGNAL COINTEGRATOR 1 COMPLEX SUBUNIT 2 ASC-1 COMPLEX SUBUNIT P100"/>
    <property type="match status" value="1"/>
</dbReference>
<dbReference type="Proteomes" id="UP000004994">
    <property type="component" value="Chromosome 4"/>
</dbReference>
<dbReference type="InterPro" id="IPR052586">
    <property type="entry name" value="ASCC2"/>
</dbReference>
<dbReference type="Gramene" id="Solyc04g077925.1.1">
    <property type="protein sequence ID" value="Solyc04g077925.1.1"/>
    <property type="gene ID" value="Solyc04g077925.1"/>
</dbReference>
<protein>
    <submittedName>
        <fullName evidence="1">Uncharacterized protein</fullName>
    </submittedName>
</protein>
<evidence type="ECO:0000313" key="2">
    <source>
        <dbReference type="Proteomes" id="UP000004994"/>
    </source>
</evidence>
<reference evidence="1" key="1">
    <citation type="journal article" date="2012" name="Nature">
        <title>The tomato genome sequence provides insights into fleshy fruit evolution.</title>
        <authorList>
            <consortium name="Tomato Genome Consortium"/>
        </authorList>
    </citation>
    <scope>NUCLEOTIDE SEQUENCE [LARGE SCALE GENOMIC DNA]</scope>
    <source>
        <strain evidence="1">cv. Heinz 1706</strain>
    </source>
</reference>
<dbReference type="STRING" id="4081.A0A3Q7G9T2"/>
<dbReference type="EnsemblPlants" id="Solyc04g077925.1.1">
    <property type="protein sequence ID" value="Solyc04g077925.1.1"/>
    <property type="gene ID" value="Solyc04g077925.1"/>
</dbReference>
<proteinExistence type="predicted"/>
<evidence type="ECO:0000313" key="1">
    <source>
        <dbReference type="EnsemblPlants" id="Solyc04g077925.1.1"/>
    </source>
</evidence>